<dbReference type="SUPFAM" id="SSF48452">
    <property type="entry name" value="TPR-like"/>
    <property type="match status" value="1"/>
</dbReference>
<evidence type="ECO:0000256" key="4">
    <source>
        <dbReference type="SAM" id="SignalP"/>
    </source>
</evidence>
<dbReference type="EMBL" id="JACHCC010000002">
    <property type="protein sequence ID" value="MBB6498556.1"/>
    <property type="molecule type" value="Genomic_DNA"/>
</dbReference>
<name>A0A7X0MH82_9SPHI</name>
<keyword evidence="1" id="KW-0677">Repeat</keyword>
<dbReference type="PANTHER" id="PTHR45586:SF1">
    <property type="entry name" value="LIPOPOLYSACCHARIDE ASSEMBLY PROTEIN B"/>
    <property type="match status" value="1"/>
</dbReference>
<keyword evidence="4" id="KW-0732">Signal</keyword>
<dbReference type="InterPro" id="IPR011990">
    <property type="entry name" value="TPR-like_helical_dom_sf"/>
</dbReference>
<dbReference type="Pfam" id="PF14559">
    <property type="entry name" value="TPR_19"/>
    <property type="match status" value="1"/>
</dbReference>
<proteinExistence type="predicted"/>
<comment type="caution">
    <text evidence="5">The sequence shown here is derived from an EMBL/GenBank/DDBJ whole genome shotgun (WGS) entry which is preliminary data.</text>
</comment>
<dbReference type="PROSITE" id="PS50005">
    <property type="entry name" value="TPR"/>
    <property type="match status" value="2"/>
</dbReference>
<organism evidence="5 6">
    <name type="scientific">Pedobacter cryoconitis</name>
    <dbReference type="NCBI Taxonomy" id="188932"/>
    <lineage>
        <taxon>Bacteria</taxon>
        <taxon>Pseudomonadati</taxon>
        <taxon>Bacteroidota</taxon>
        <taxon>Sphingobacteriia</taxon>
        <taxon>Sphingobacteriales</taxon>
        <taxon>Sphingobacteriaceae</taxon>
        <taxon>Pedobacter</taxon>
    </lineage>
</organism>
<dbReference type="InterPro" id="IPR051012">
    <property type="entry name" value="CellSynth/LPSAsmb/PSIAsmb"/>
</dbReference>
<sequence length="362" mass="39920">MKKVLLSMLLIGAATYANAQKSEVSKAKNAWTLAKFANNQTLEATLKSLGEGLKATDNAIANEKSKDMVEAWSYRALFASRISFVDSLNVPNAEANGKIAEEAITKAKALDAKGSEKENISEAEQTLSNALKNRAIFAYNKKDFKSALQFFNEVTAKNPKDTSTYVNAGVTAKQIGDYPELVKNFKKAIDLGSKDAESLYSEAISVSFANIKDTVGGSALLESAIAKYPENPYFTGMQTDLYIKQGNIAKSQESLNKLIAKDGKNASYQYAMGDTYYKQALDLQGKRNKIDPKKKKEFDDVTAKMKGLIDQALPYYKKAYELDPKMISALENLKVIYAFKDDKVNYEATKKLLDAQNAADKK</sequence>
<dbReference type="RefSeq" id="WP_184622801.1">
    <property type="nucleotide sequence ID" value="NZ_JACHCC010000002.1"/>
</dbReference>
<dbReference type="SMART" id="SM00028">
    <property type="entry name" value="TPR"/>
    <property type="match status" value="3"/>
</dbReference>
<feature type="repeat" description="TPR" evidence="3">
    <location>
        <begin position="128"/>
        <end position="161"/>
    </location>
</feature>
<feature type="signal peptide" evidence="4">
    <location>
        <begin position="1"/>
        <end position="19"/>
    </location>
</feature>
<evidence type="ECO:0000256" key="2">
    <source>
        <dbReference type="ARBA" id="ARBA00022803"/>
    </source>
</evidence>
<feature type="chain" id="PRO_5030696551" evidence="4">
    <location>
        <begin position="20"/>
        <end position="362"/>
    </location>
</feature>
<dbReference type="Pfam" id="PF13181">
    <property type="entry name" value="TPR_8"/>
    <property type="match status" value="1"/>
</dbReference>
<keyword evidence="2 3" id="KW-0802">TPR repeat</keyword>
<protein>
    <submittedName>
        <fullName evidence="5">Tetratricopeptide (TPR) repeat protein</fullName>
    </submittedName>
</protein>
<dbReference type="InterPro" id="IPR019734">
    <property type="entry name" value="TPR_rpt"/>
</dbReference>
<gene>
    <name evidence="5" type="ORF">HDF25_000693</name>
</gene>
<evidence type="ECO:0000256" key="1">
    <source>
        <dbReference type="ARBA" id="ARBA00022737"/>
    </source>
</evidence>
<dbReference type="PANTHER" id="PTHR45586">
    <property type="entry name" value="TPR REPEAT-CONTAINING PROTEIN PA4667"/>
    <property type="match status" value="1"/>
</dbReference>
<reference evidence="5 6" key="1">
    <citation type="submission" date="2020-08" db="EMBL/GenBank/DDBJ databases">
        <title>Genomic Encyclopedia of Type Strains, Phase IV (KMG-V): Genome sequencing to study the core and pangenomes of soil and plant-associated prokaryotes.</title>
        <authorList>
            <person name="Whitman W."/>
        </authorList>
    </citation>
    <scope>NUCLEOTIDE SEQUENCE [LARGE SCALE GENOMIC DNA]</scope>
    <source>
        <strain evidence="5 6">M2T3</strain>
    </source>
</reference>
<accession>A0A7X0MH82</accession>
<dbReference type="Gene3D" id="1.25.40.10">
    <property type="entry name" value="Tetratricopeptide repeat domain"/>
    <property type="match status" value="2"/>
</dbReference>
<evidence type="ECO:0000313" key="5">
    <source>
        <dbReference type="EMBL" id="MBB6498556.1"/>
    </source>
</evidence>
<dbReference type="AlphaFoldDB" id="A0A7X0MH82"/>
<dbReference type="Proteomes" id="UP000521017">
    <property type="component" value="Unassembled WGS sequence"/>
</dbReference>
<feature type="repeat" description="TPR" evidence="3">
    <location>
        <begin position="162"/>
        <end position="195"/>
    </location>
</feature>
<evidence type="ECO:0000313" key="6">
    <source>
        <dbReference type="Proteomes" id="UP000521017"/>
    </source>
</evidence>
<evidence type="ECO:0000256" key="3">
    <source>
        <dbReference type="PROSITE-ProRule" id="PRU00339"/>
    </source>
</evidence>